<keyword evidence="2" id="KW-0472">Membrane</keyword>
<dbReference type="PANTHER" id="PTHR21180:SF32">
    <property type="entry name" value="ENDONUCLEASE_EXONUCLEASE_PHOSPHATASE FAMILY DOMAIN-CONTAINING PROTEIN 1"/>
    <property type="match status" value="1"/>
</dbReference>
<dbReference type="InterPro" id="IPR051675">
    <property type="entry name" value="Endo/Exo/Phosphatase_dom_1"/>
</dbReference>
<dbReference type="SUPFAM" id="SSF47781">
    <property type="entry name" value="RuvA domain 2-like"/>
    <property type="match status" value="1"/>
</dbReference>
<keyword evidence="5" id="KW-1185">Reference proteome</keyword>
<dbReference type="InterPro" id="IPR010994">
    <property type="entry name" value="RuvA_2-like"/>
</dbReference>
<comment type="caution">
    <text evidence="4">The sequence shown here is derived from an EMBL/GenBank/DDBJ whole genome shotgun (WGS) entry which is preliminary data.</text>
</comment>
<dbReference type="NCBIfam" id="TIGR00426">
    <property type="entry name" value="competence protein ComEA helix-hairpin-helix repeat region"/>
    <property type="match status" value="1"/>
</dbReference>
<evidence type="ECO:0000256" key="2">
    <source>
        <dbReference type="SAM" id="Phobius"/>
    </source>
</evidence>
<organism evidence="4 5">
    <name type="scientific">Aeromicrobium alkaliterrae</name>
    <dbReference type="NCBI Taxonomy" id="302168"/>
    <lineage>
        <taxon>Bacteria</taxon>
        <taxon>Bacillati</taxon>
        <taxon>Actinomycetota</taxon>
        <taxon>Actinomycetes</taxon>
        <taxon>Propionibacteriales</taxon>
        <taxon>Nocardioidaceae</taxon>
        <taxon>Aeromicrobium</taxon>
    </lineage>
</organism>
<proteinExistence type="predicted"/>
<evidence type="ECO:0000313" key="4">
    <source>
        <dbReference type="EMBL" id="GAA1726507.1"/>
    </source>
</evidence>
<keyword evidence="2" id="KW-0812">Transmembrane</keyword>
<gene>
    <name evidence="4" type="ORF">GCM10009710_03980</name>
</gene>
<dbReference type="Pfam" id="PF12836">
    <property type="entry name" value="HHH_3"/>
    <property type="match status" value="1"/>
</dbReference>
<dbReference type="SMART" id="SM00278">
    <property type="entry name" value="HhH1"/>
    <property type="match status" value="2"/>
</dbReference>
<protein>
    <recommendedName>
        <fullName evidence="3">Helix-hairpin-helix DNA-binding motif class 1 domain-containing protein</fullName>
    </recommendedName>
</protein>
<dbReference type="Gene3D" id="1.10.150.320">
    <property type="entry name" value="Photosystem II 12 kDa extrinsic protein"/>
    <property type="match status" value="1"/>
</dbReference>
<dbReference type="InterPro" id="IPR003583">
    <property type="entry name" value="Hlx-hairpin-Hlx_DNA-bd_motif"/>
</dbReference>
<dbReference type="RefSeq" id="WP_344197187.1">
    <property type="nucleotide sequence ID" value="NZ_BAAAME010000002.1"/>
</dbReference>
<evidence type="ECO:0000313" key="5">
    <source>
        <dbReference type="Proteomes" id="UP001501057"/>
    </source>
</evidence>
<dbReference type="PANTHER" id="PTHR21180">
    <property type="entry name" value="ENDONUCLEASE/EXONUCLEASE/PHOSPHATASE FAMILY DOMAIN-CONTAINING PROTEIN 1"/>
    <property type="match status" value="1"/>
</dbReference>
<dbReference type="InterPro" id="IPR004509">
    <property type="entry name" value="Competence_ComEA_HhH"/>
</dbReference>
<name>A0ABN2JGJ9_9ACTN</name>
<dbReference type="EMBL" id="BAAAME010000002">
    <property type="protein sequence ID" value="GAA1726507.1"/>
    <property type="molecule type" value="Genomic_DNA"/>
</dbReference>
<keyword evidence="2" id="KW-1133">Transmembrane helix</keyword>
<dbReference type="Pfam" id="PF10531">
    <property type="entry name" value="SLBB"/>
    <property type="match status" value="1"/>
</dbReference>
<evidence type="ECO:0000259" key="3">
    <source>
        <dbReference type="SMART" id="SM00278"/>
    </source>
</evidence>
<accession>A0ABN2JGJ9</accession>
<reference evidence="4 5" key="1">
    <citation type="journal article" date="2019" name="Int. J. Syst. Evol. Microbiol.">
        <title>The Global Catalogue of Microorganisms (GCM) 10K type strain sequencing project: providing services to taxonomists for standard genome sequencing and annotation.</title>
        <authorList>
            <consortium name="The Broad Institute Genomics Platform"/>
            <consortium name="The Broad Institute Genome Sequencing Center for Infectious Disease"/>
            <person name="Wu L."/>
            <person name="Ma J."/>
        </authorList>
    </citation>
    <scope>NUCLEOTIDE SEQUENCE [LARGE SCALE GENOMIC DNA]</scope>
    <source>
        <strain evidence="4 5">JCM 13518</strain>
    </source>
</reference>
<feature type="compositionally biased region" description="Basic and acidic residues" evidence="1">
    <location>
        <begin position="22"/>
        <end position="31"/>
    </location>
</feature>
<feature type="region of interest" description="Disordered" evidence="1">
    <location>
        <begin position="21"/>
        <end position="49"/>
    </location>
</feature>
<sequence length="239" mass="24131">MDTDDTRAEIARRRLAQLVASFDEHVPRPAEEAAPTDTSGSVAPGPPGHRRVTSLHVRVAVAAAAGLAVVLAWWVLSGRPQSEPAGTPAASVEAGSTSGPVETGEIVVDVSGLVQRPGIVTLPAGSRVHEAIEAAGGLAGVVDTSGLNLARKLVDGEQVLVGIAPVVPAGGGASAGGATNLNTATLEQLDELPGVGPVTAESIITWRTENGPFTSVEDLLEVSGIGTATLDDLRDLVTV</sequence>
<dbReference type="Proteomes" id="UP001501057">
    <property type="component" value="Unassembled WGS sequence"/>
</dbReference>
<evidence type="ECO:0000256" key="1">
    <source>
        <dbReference type="SAM" id="MobiDB-lite"/>
    </source>
</evidence>
<feature type="domain" description="Helix-hairpin-helix DNA-binding motif class 1" evidence="3">
    <location>
        <begin position="217"/>
        <end position="236"/>
    </location>
</feature>
<feature type="transmembrane region" description="Helical" evidence="2">
    <location>
        <begin position="55"/>
        <end position="76"/>
    </location>
</feature>
<dbReference type="InterPro" id="IPR019554">
    <property type="entry name" value="Soluble_ligand-bd"/>
</dbReference>
<feature type="domain" description="Helix-hairpin-helix DNA-binding motif class 1" evidence="3">
    <location>
        <begin position="187"/>
        <end position="206"/>
    </location>
</feature>